<dbReference type="PANTHER" id="PTHR43377:SF1">
    <property type="entry name" value="BILIVERDIN REDUCTASE A"/>
    <property type="match status" value="1"/>
</dbReference>
<reference evidence="3 4" key="1">
    <citation type="submission" date="2024-06" db="EMBL/GenBank/DDBJ databases">
        <title>The Natural Products Discovery Center: Release of the First 8490 Sequenced Strains for Exploring Actinobacteria Biosynthetic Diversity.</title>
        <authorList>
            <person name="Kalkreuter E."/>
            <person name="Kautsar S.A."/>
            <person name="Yang D."/>
            <person name="Bader C.D."/>
            <person name="Teijaro C.N."/>
            <person name="Fluegel L."/>
            <person name="Davis C.M."/>
            <person name="Simpson J.R."/>
            <person name="Lauterbach L."/>
            <person name="Steele A.D."/>
            <person name="Gui C."/>
            <person name="Meng S."/>
            <person name="Li G."/>
            <person name="Viehrig K."/>
            <person name="Ye F."/>
            <person name="Su P."/>
            <person name="Kiefer A.F."/>
            <person name="Nichols A."/>
            <person name="Cepeda A.J."/>
            <person name="Yan W."/>
            <person name="Fan B."/>
            <person name="Jiang Y."/>
            <person name="Adhikari A."/>
            <person name="Zheng C.-J."/>
            <person name="Schuster L."/>
            <person name="Cowan T.M."/>
            <person name="Smanski M.J."/>
            <person name="Chevrette M.G."/>
            <person name="De Carvalho L.P.S."/>
            <person name="Shen B."/>
        </authorList>
    </citation>
    <scope>NUCLEOTIDE SEQUENCE [LARGE SCALE GENOMIC DNA]</scope>
    <source>
        <strain evidence="3 4">NPDC006337</strain>
    </source>
</reference>
<evidence type="ECO:0000259" key="1">
    <source>
        <dbReference type="Pfam" id="PF01408"/>
    </source>
</evidence>
<dbReference type="InterPro" id="IPR055170">
    <property type="entry name" value="GFO_IDH_MocA-like_dom"/>
</dbReference>
<gene>
    <name evidence="3" type="ORF">ABZ508_05910</name>
</gene>
<dbReference type="RefSeq" id="WP_359653492.1">
    <property type="nucleotide sequence ID" value="NZ_JBEXZP010000023.1"/>
</dbReference>
<dbReference type="SUPFAM" id="SSF55347">
    <property type="entry name" value="Glyceraldehyde-3-phosphate dehydrogenase-like, C-terminal domain"/>
    <property type="match status" value="1"/>
</dbReference>
<dbReference type="Gene3D" id="3.40.50.720">
    <property type="entry name" value="NAD(P)-binding Rossmann-like Domain"/>
    <property type="match status" value="1"/>
</dbReference>
<comment type="caution">
    <text evidence="3">The sequence shown here is derived from an EMBL/GenBank/DDBJ whole genome shotgun (WGS) entry which is preliminary data.</text>
</comment>
<dbReference type="Gene3D" id="3.30.360.10">
    <property type="entry name" value="Dihydrodipicolinate Reductase, domain 2"/>
    <property type="match status" value="1"/>
</dbReference>
<dbReference type="InterPro" id="IPR051450">
    <property type="entry name" value="Gfo/Idh/MocA_Oxidoreductases"/>
</dbReference>
<dbReference type="PANTHER" id="PTHR43377">
    <property type="entry name" value="BILIVERDIN REDUCTASE A"/>
    <property type="match status" value="1"/>
</dbReference>
<proteinExistence type="predicted"/>
<dbReference type="SUPFAM" id="SSF51735">
    <property type="entry name" value="NAD(P)-binding Rossmann-fold domains"/>
    <property type="match status" value="1"/>
</dbReference>
<dbReference type="Pfam" id="PF01408">
    <property type="entry name" value="GFO_IDH_MocA"/>
    <property type="match status" value="1"/>
</dbReference>
<evidence type="ECO:0000259" key="2">
    <source>
        <dbReference type="Pfam" id="PF22725"/>
    </source>
</evidence>
<dbReference type="Proteomes" id="UP001550378">
    <property type="component" value="Unassembled WGS sequence"/>
</dbReference>
<protein>
    <submittedName>
        <fullName evidence="3">Gfo/Idh/MocA family oxidoreductase</fullName>
    </submittedName>
</protein>
<keyword evidence="4" id="KW-1185">Reference proteome</keyword>
<evidence type="ECO:0000313" key="4">
    <source>
        <dbReference type="Proteomes" id="UP001550378"/>
    </source>
</evidence>
<accession>A0ABV2W031</accession>
<organism evidence="3 4">
    <name type="scientific">Streptomyces lavendulocolor</name>
    <dbReference type="NCBI Taxonomy" id="67316"/>
    <lineage>
        <taxon>Bacteria</taxon>
        <taxon>Bacillati</taxon>
        <taxon>Actinomycetota</taxon>
        <taxon>Actinomycetes</taxon>
        <taxon>Kitasatosporales</taxon>
        <taxon>Streptomycetaceae</taxon>
        <taxon>Streptomyces</taxon>
    </lineage>
</organism>
<dbReference type="EMBL" id="JBEXZR010000003">
    <property type="protein sequence ID" value="MEU0706903.1"/>
    <property type="molecule type" value="Genomic_DNA"/>
</dbReference>
<feature type="domain" description="GFO/IDH/MocA-like oxidoreductase" evidence="2">
    <location>
        <begin position="149"/>
        <end position="262"/>
    </location>
</feature>
<sequence>MTTSKDNSKSGEELRSVIVGYGRAGRDLHHRALREAVGAHRPVTVVDPRPADVPGGRWVPDVRDAVDALRAGGHAVADAVFHVTVPPDAHLECLERLLAAGARRFILEKPLAPTAQDAAHLVDLVEVTGAVVLPMSVWPASRVTEVAEGMVAAGTIGEPVAYHMEQSKPRFRRSLETRGHGSAFEVELPHQLLLALHLAGPVAGLTGARAWDLPVPSGPLPWLGGAEVGLRHASGAVTTLLTDLASPVRRRRLHVHGTEGTLVADYPVSGDDDFGQVRIAGRPVRKVVADAPLTRFIGQAYAHFAGEGPAPRSDLALHLESMRLLDAARATATAGSPLTTKEAA</sequence>
<name>A0ABV2W031_9ACTN</name>
<dbReference type="InterPro" id="IPR036291">
    <property type="entry name" value="NAD(P)-bd_dom_sf"/>
</dbReference>
<evidence type="ECO:0000313" key="3">
    <source>
        <dbReference type="EMBL" id="MEU0706903.1"/>
    </source>
</evidence>
<feature type="domain" description="Gfo/Idh/MocA-like oxidoreductase N-terminal" evidence="1">
    <location>
        <begin position="15"/>
        <end position="132"/>
    </location>
</feature>
<dbReference type="InterPro" id="IPR000683">
    <property type="entry name" value="Gfo/Idh/MocA-like_OxRdtase_N"/>
</dbReference>
<dbReference type="Pfam" id="PF22725">
    <property type="entry name" value="GFO_IDH_MocA_C3"/>
    <property type="match status" value="1"/>
</dbReference>